<dbReference type="InterPro" id="IPR051731">
    <property type="entry name" value="DENND11/AVL9_GEFs"/>
</dbReference>
<evidence type="ECO:0000256" key="2">
    <source>
        <dbReference type="SAM" id="MobiDB-lite"/>
    </source>
</evidence>
<evidence type="ECO:0000313" key="5">
    <source>
        <dbReference type="Proteomes" id="UP000837857"/>
    </source>
</evidence>
<feature type="non-terminal residue" evidence="4">
    <location>
        <position position="543"/>
    </location>
</feature>
<dbReference type="InterPro" id="IPR018307">
    <property type="entry name" value="ABL9/DENND6_dom"/>
</dbReference>
<accession>A0ABN8J2Z4</accession>
<comment type="similarity">
    <text evidence="1">Belongs to the AVL9 family.</text>
</comment>
<protein>
    <recommendedName>
        <fullName evidence="3">UDENN domain-containing protein</fullName>
    </recommendedName>
</protein>
<proteinExistence type="inferred from homology"/>
<dbReference type="PROSITE" id="PS50211">
    <property type="entry name" value="DENN"/>
    <property type="match status" value="1"/>
</dbReference>
<evidence type="ECO:0000313" key="4">
    <source>
        <dbReference type="EMBL" id="CAH2073752.1"/>
    </source>
</evidence>
<dbReference type="PANTHER" id="PTHR31017">
    <property type="entry name" value="LATE SECRETORY PATHWAY PROTEIN AVL9-RELATED"/>
    <property type="match status" value="1"/>
</dbReference>
<evidence type="ECO:0000256" key="1">
    <source>
        <dbReference type="ARBA" id="ARBA00038178"/>
    </source>
</evidence>
<keyword evidence="5" id="KW-1185">Reference proteome</keyword>
<sequence>MSFINEPILNIIVVGFHHKKGCQVEHCYPELIPGKPYELPAAWRHLPALALPDGSHNYLSDTIFFNLPGLTEPAHTVYGVSCFRQIPVEQVVQKTEDMTRSSVQKSVCVVCRAPLFGRLAVKMELVVRAWFLQGDFCQTKLLEDAYNHLNSCPVQIEQTLEGLSVQKLVESWKHKALLLFKLLLLRRKVLIYGAPAGLLSSSLLTLVSLLPNCLESGLSLAANVILSRPLSPIVESSAGLETKSNDIVDASVLNQNETFCNGISQIDEELSPKETGNMLEEKDRISRQSFDENILADVVDRQDLSLFDVLVELNEMRIETADMALRRQLTLGTEDLRFADHIVRHATAQGDSWIRDQFASYLIYLLRTSLLPEGSREFDSYNSQFMTAFKSTPAYHKWLKSTNDADVESFINLVPMHPFSGQLSVADMKLKFAHTMSTTEGGRKVTAAVATTGRAVATTSRAVGGALSQARGALSGWWSALTAPAPAAASDTSLDERPPPSDAEDVAEQLEDDNRKGPPAASDEPPDKFIEDTANSVGKIRVV</sequence>
<feature type="domain" description="UDENN" evidence="3">
    <location>
        <begin position="9"/>
        <end position="409"/>
    </location>
</feature>
<dbReference type="PANTHER" id="PTHR31017:SF1">
    <property type="entry name" value="LATE SECRETORY PATHWAY PROTEIN AVL9 HOMOLOG"/>
    <property type="match status" value="1"/>
</dbReference>
<dbReference type="InterPro" id="IPR037516">
    <property type="entry name" value="Tripartite_DENN"/>
</dbReference>
<name>A0ABN8J2Z4_9NEOP</name>
<feature type="region of interest" description="Disordered" evidence="2">
    <location>
        <begin position="488"/>
        <end position="543"/>
    </location>
</feature>
<dbReference type="EMBL" id="OW152819">
    <property type="protein sequence ID" value="CAH2073752.1"/>
    <property type="molecule type" value="Genomic_DNA"/>
</dbReference>
<reference evidence="4" key="1">
    <citation type="submission" date="2022-03" db="EMBL/GenBank/DDBJ databases">
        <authorList>
            <person name="Martin H S."/>
        </authorList>
    </citation>
    <scope>NUCLEOTIDE SEQUENCE</scope>
</reference>
<gene>
    <name evidence="4" type="ORF">IPOD504_LOCUS15773</name>
</gene>
<evidence type="ECO:0000259" key="3">
    <source>
        <dbReference type="PROSITE" id="PS50211"/>
    </source>
</evidence>
<dbReference type="Pfam" id="PF09794">
    <property type="entry name" value="Avl9"/>
    <property type="match status" value="1"/>
</dbReference>
<feature type="compositionally biased region" description="Acidic residues" evidence="2">
    <location>
        <begin position="502"/>
        <end position="511"/>
    </location>
</feature>
<dbReference type="Proteomes" id="UP000837857">
    <property type="component" value="Chromosome 7"/>
</dbReference>
<organism evidence="4 5">
    <name type="scientific">Iphiclides podalirius</name>
    <name type="common">scarce swallowtail</name>
    <dbReference type="NCBI Taxonomy" id="110791"/>
    <lineage>
        <taxon>Eukaryota</taxon>
        <taxon>Metazoa</taxon>
        <taxon>Ecdysozoa</taxon>
        <taxon>Arthropoda</taxon>
        <taxon>Hexapoda</taxon>
        <taxon>Insecta</taxon>
        <taxon>Pterygota</taxon>
        <taxon>Neoptera</taxon>
        <taxon>Endopterygota</taxon>
        <taxon>Lepidoptera</taxon>
        <taxon>Glossata</taxon>
        <taxon>Ditrysia</taxon>
        <taxon>Papilionoidea</taxon>
        <taxon>Papilionidae</taxon>
        <taxon>Papilioninae</taxon>
        <taxon>Iphiclides</taxon>
    </lineage>
</organism>